<reference evidence="2" key="2">
    <citation type="submission" date="2015-01" db="EMBL/GenBank/DDBJ databases">
        <title>Evolutionary Origins and Diversification of the Mycorrhizal Mutualists.</title>
        <authorList>
            <consortium name="DOE Joint Genome Institute"/>
            <consortium name="Mycorrhizal Genomics Consortium"/>
            <person name="Kohler A."/>
            <person name="Kuo A."/>
            <person name="Nagy L.G."/>
            <person name="Floudas D."/>
            <person name="Copeland A."/>
            <person name="Barry K.W."/>
            <person name="Cichocki N."/>
            <person name="Veneault-Fourrey C."/>
            <person name="LaButti K."/>
            <person name="Lindquist E.A."/>
            <person name="Lipzen A."/>
            <person name="Lundell T."/>
            <person name="Morin E."/>
            <person name="Murat C."/>
            <person name="Riley R."/>
            <person name="Ohm R."/>
            <person name="Sun H."/>
            <person name="Tunlid A."/>
            <person name="Henrissat B."/>
            <person name="Grigoriev I.V."/>
            <person name="Hibbett D.S."/>
            <person name="Martin F."/>
        </authorList>
    </citation>
    <scope>NUCLEOTIDE SEQUENCE [LARGE SCALE GENOMIC DNA]</scope>
    <source>
        <strain evidence="2">441</strain>
    </source>
</reference>
<evidence type="ECO:0000313" key="1">
    <source>
        <dbReference type="EMBL" id="KIK14854.1"/>
    </source>
</evidence>
<dbReference type="Proteomes" id="UP000054018">
    <property type="component" value="Unassembled WGS sequence"/>
</dbReference>
<sequence length="57" mass="6313">MVGGMRTVSHWRGTTGYNSNPKLFRISFDRAFLQESGDISGTAEAIATMNIPFERSC</sequence>
<dbReference type="EMBL" id="KN833920">
    <property type="protein sequence ID" value="KIK14854.1"/>
    <property type="molecule type" value="Genomic_DNA"/>
</dbReference>
<organism evidence="1 2">
    <name type="scientific">Pisolithus microcarpus 441</name>
    <dbReference type="NCBI Taxonomy" id="765257"/>
    <lineage>
        <taxon>Eukaryota</taxon>
        <taxon>Fungi</taxon>
        <taxon>Dikarya</taxon>
        <taxon>Basidiomycota</taxon>
        <taxon>Agaricomycotina</taxon>
        <taxon>Agaricomycetes</taxon>
        <taxon>Agaricomycetidae</taxon>
        <taxon>Boletales</taxon>
        <taxon>Sclerodermatineae</taxon>
        <taxon>Pisolithaceae</taxon>
        <taxon>Pisolithus</taxon>
    </lineage>
</organism>
<reference evidence="1 2" key="1">
    <citation type="submission" date="2014-04" db="EMBL/GenBank/DDBJ databases">
        <authorList>
            <consortium name="DOE Joint Genome Institute"/>
            <person name="Kuo A."/>
            <person name="Kohler A."/>
            <person name="Costa M.D."/>
            <person name="Nagy L.G."/>
            <person name="Floudas D."/>
            <person name="Copeland A."/>
            <person name="Barry K.W."/>
            <person name="Cichocki N."/>
            <person name="Veneault-Fourrey C."/>
            <person name="LaButti K."/>
            <person name="Lindquist E.A."/>
            <person name="Lipzen A."/>
            <person name="Lundell T."/>
            <person name="Morin E."/>
            <person name="Murat C."/>
            <person name="Sun H."/>
            <person name="Tunlid A."/>
            <person name="Henrissat B."/>
            <person name="Grigoriev I.V."/>
            <person name="Hibbett D.S."/>
            <person name="Martin F."/>
            <person name="Nordberg H.P."/>
            <person name="Cantor M.N."/>
            <person name="Hua S.X."/>
        </authorList>
    </citation>
    <scope>NUCLEOTIDE SEQUENCE [LARGE SCALE GENOMIC DNA]</scope>
    <source>
        <strain evidence="1 2">441</strain>
    </source>
</reference>
<name>A0A0C9YLU8_9AGAM</name>
<protein>
    <submittedName>
        <fullName evidence="1">Uncharacterized protein</fullName>
    </submittedName>
</protein>
<gene>
    <name evidence="1" type="ORF">PISMIDRAFT_687638</name>
</gene>
<evidence type="ECO:0000313" key="2">
    <source>
        <dbReference type="Proteomes" id="UP000054018"/>
    </source>
</evidence>
<dbReference type="HOGENOM" id="CLU_2997305_0_0_1"/>
<dbReference type="AlphaFoldDB" id="A0A0C9YLU8"/>
<accession>A0A0C9YLU8</accession>
<keyword evidence="2" id="KW-1185">Reference proteome</keyword>
<proteinExistence type="predicted"/>